<proteinExistence type="predicted"/>
<feature type="coiled-coil region" evidence="1">
    <location>
        <begin position="301"/>
        <end position="328"/>
    </location>
</feature>
<name>A0AAD8PHN6_LOLMU</name>
<feature type="region of interest" description="Disordered" evidence="2">
    <location>
        <begin position="27"/>
        <end position="74"/>
    </location>
</feature>
<sequence length="380" mass="42646">MPKQCQGRARHGVDMAMPAMSHLDTLPSLSLHISPPPCPTRRRRSPGDRLYPPLVARTPTEPGRRAPTTSLARRERHGDVAVHGPVRHGHAAPAVHRRTPTLAKLAGHALMEPNEPLNTKFYQLGNGGELIFEHDLNALSDFLGRPHPEFHGIEVNDQVGGELQWIITADLRGKLEPPTSERILFSFRESNWLDGLARGLQEALARLCGQNVVRILASRYAHLVRRDAMGVPMELQSHPQLRHHAEHLDYMLYHTQKELDNSRAYANQTHLALITHGDAIKQLSRDRNKLRLKCAKKDVTITRLRAQIASLEATVKAQEEQLMEIEEDEAGADLRGGDAFLSDDDDFEEDEFTEEEDYAFLEPGPDDVVPIDIEDEGSHT</sequence>
<dbReference type="EMBL" id="JAUUTY010001679">
    <property type="protein sequence ID" value="KAK1553511.1"/>
    <property type="molecule type" value="Genomic_DNA"/>
</dbReference>
<organism evidence="3 4">
    <name type="scientific">Lolium multiflorum</name>
    <name type="common">Italian ryegrass</name>
    <name type="synonym">Lolium perenne subsp. multiflorum</name>
    <dbReference type="NCBI Taxonomy" id="4521"/>
    <lineage>
        <taxon>Eukaryota</taxon>
        <taxon>Viridiplantae</taxon>
        <taxon>Streptophyta</taxon>
        <taxon>Embryophyta</taxon>
        <taxon>Tracheophyta</taxon>
        <taxon>Spermatophyta</taxon>
        <taxon>Magnoliopsida</taxon>
        <taxon>Liliopsida</taxon>
        <taxon>Poales</taxon>
        <taxon>Poaceae</taxon>
        <taxon>BOP clade</taxon>
        <taxon>Pooideae</taxon>
        <taxon>Poodae</taxon>
        <taxon>Poeae</taxon>
        <taxon>Poeae Chloroplast Group 2 (Poeae type)</taxon>
        <taxon>Loliodinae</taxon>
        <taxon>Loliinae</taxon>
        <taxon>Lolium</taxon>
    </lineage>
</organism>
<feature type="region of interest" description="Disordered" evidence="2">
    <location>
        <begin position="329"/>
        <end position="380"/>
    </location>
</feature>
<dbReference type="AlphaFoldDB" id="A0AAD8PHN6"/>
<comment type="caution">
    <text evidence="3">The sequence shown here is derived from an EMBL/GenBank/DDBJ whole genome shotgun (WGS) entry which is preliminary data.</text>
</comment>
<dbReference type="Proteomes" id="UP001231189">
    <property type="component" value="Unassembled WGS sequence"/>
</dbReference>
<protein>
    <submittedName>
        <fullName evidence="3">Uncharacterized protein</fullName>
    </submittedName>
</protein>
<gene>
    <name evidence="3" type="ORF">QYE76_018264</name>
</gene>
<accession>A0AAD8PHN6</accession>
<evidence type="ECO:0000313" key="3">
    <source>
        <dbReference type="EMBL" id="KAK1553511.1"/>
    </source>
</evidence>
<keyword evidence="1" id="KW-0175">Coiled coil</keyword>
<evidence type="ECO:0000256" key="2">
    <source>
        <dbReference type="SAM" id="MobiDB-lite"/>
    </source>
</evidence>
<reference evidence="3" key="1">
    <citation type="submission" date="2023-07" db="EMBL/GenBank/DDBJ databases">
        <title>A chromosome-level genome assembly of Lolium multiflorum.</title>
        <authorList>
            <person name="Chen Y."/>
            <person name="Copetti D."/>
            <person name="Kolliker R."/>
            <person name="Studer B."/>
        </authorList>
    </citation>
    <scope>NUCLEOTIDE SEQUENCE</scope>
    <source>
        <strain evidence="3">02402/16</strain>
        <tissue evidence="3">Leaf</tissue>
    </source>
</reference>
<evidence type="ECO:0000256" key="1">
    <source>
        <dbReference type="SAM" id="Coils"/>
    </source>
</evidence>
<evidence type="ECO:0000313" key="4">
    <source>
        <dbReference type="Proteomes" id="UP001231189"/>
    </source>
</evidence>
<feature type="compositionally biased region" description="Acidic residues" evidence="2">
    <location>
        <begin position="341"/>
        <end position="359"/>
    </location>
</feature>
<keyword evidence="4" id="KW-1185">Reference proteome</keyword>